<dbReference type="RefSeq" id="WP_014574962.1">
    <property type="nucleotide sequence ID" value="NZ_CP010546.1"/>
</dbReference>
<evidence type="ECO:0000313" key="8">
    <source>
        <dbReference type="EMBL" id="ADK86787.1"/>
    </source>
</evidence>
<comment type="catalytic activity">
    <reaction evidence="6">
        <text>DNA(n) + a 2'-deoxyribonucleoside 5'-triphosphate = DNA(n+1) + diphosphate</text>
        <dbReference type="Rhea" id="RHEA:22508"/>
        <dbReference type="Rhea" id="RHEA-COMP:17339"/>
        <dbReference type="Rhea" id="RHEA-COMP:17340"/>
        <dbReference type="ChEBI" id="CHEBI:33019"/>
        <dbReference type="ChEBI" id="CHEBI:61560"/>
        <dbReference type="ChEBI" id="CHEBI:173112"/>
        <dbReference type="EC" id="2.7.7.7"/>
    </reaction>
</comment>
<dbReference type="InterPro" id="IPR029460">
    <property type="entry name" value="DNAPol_HHH"/>
</dbReference>
<dbReference type="Pfam" id="PF02811">
    <property type="entry name" value="PHP"/>
    <property type="match status" value="1"/>
</dbReference>
<dbReference type="PANTHER" id="PTHR32294">
    <property type="entry name" value="DNA POLYMERASE III SUBUNIT ALPHA"/>
    <property type="match status" value="1"/>
</dbReference>
<dbReference type="STRING" id="722438.F539_02125"/>
<dbReference type="GO" id="GO:0003887">
    <property type="term" value="F:DNA-directed DNA polymerase activity"/>
    <property type="evidence" value="ECO:0007669"/>
    <property type="project" value="UniProtKB-KW"/>
</dbReference>
<dbReference type="eggNOG" id="COG0587">
    <property type="taxonomic scope" value="Bacteria"/>
</dbReference>
<dbReference type="Gene3D" id="1.10.150.870">
    <property type="match status" value="1"/>
</dbReference>
<evidence type="ECO:0000259" key="7">
    <source>
        <dbReference type="SMART" id="SM00481"/>
    </source>
</evidence>
<evidence type="ECO:0000256" key="4">
    <source>
        <dbReference type="ARBA" id="ARBA00022705"/>
    </source>
</evidence>
<dbReference type="InterPro" id="IPR004805">
    <property type="entry name" value="DnaE2/DnaE/PolC"/>
</dbReference>
<keyword evidence="2" id="KW-0808">Transferase</keyword>
<dbReference type="InterPro" id="IPR004013">
    <property type="entry name" value="PHP_dom"/>
</dbReference>
<dbReference type="CDD" id="cd07431">
    <property type="entry name" value="PHP_PolIIIA"/>
    <property type="match status" value="1"/>
</dbReference>
<dbReference type="PATRIC" id="fig|722438.3.peg.424"/>
<dbReference type="Proteomes" id="UP000007756">
    <property type="component" value="Chromosome"/>
</dbReference>
<dbReference type="InterPro" id="IPR011708">
    <property type="entry name" value="DNA_pol3_alpha_NTPase_dom"/>
</dbReference>
<evidence type="ECO:0000256" key="3">
    <source>
        <dbReference type="ARBA" id="ARBA00022695"/>
    </source>
</evidence>
<dbReference type="InterPro" id="IPR040982">
    <property type="entry name" value="DNA_pol3_finger"/>
</dbReference>
<dbReference type="KEGG" id="mpj:MPNE_0440"/>
<reference evidence="8 9" key="1">
    <citation type="journal article" date="2010" name="Appl. Environ. Microbiol.">
        <title>Targeted chromosomal knockouts in Mycoplasma pneumoniae.</title>
        <authorList>
            <person name="Krishnakumar R."/>
            <person name="Assad-Garcia N."/>
            <person name="Benders G.A."/>
            <person name="Phan Q."/>
            <person name="Montague M.G."/>
            <person name="Glass J.I."/>
        </authorList>
    </citation>
    <scope>NUCLEOTIDE SEQUENCE [LARGE SCALE GENOMIC DNA]</scope>
    <source>
        <strain evidence="9">ATCC 15531 / DSM 22911 / NBRC 14401 / NCTC 10119 / FH</strain>
    </source>
</reference>
<organism evidence="8 9">
    <name type="scientific">Mycoplasmoides pneumoniae (strain ATCC 15531 / DSM 23978 / CIP 103766 / NBRC 14401 / NCTC 10119 / FH)</name>
    <name type="common">Mycoplasma pneumoniae</name>
    <dbReference type="NCBI Taxonomy" id="722438"/>
    <lineage>
        <taxon>Bacteria</taxon>
        <taxon>Bacillati</taxon>
        <taxon>Mycoplasmatota</taxon>
        <taxon>Mycoplasmoidales</taxon>
        <taxon>Mycoplasmoidaceae</taxon>
        <taxon>Mycoplasmoides</taxon>
    </lineage>
</organism>
<dbReference type="NCBIfam" id="TIGR00594">
    <property type="entry name" value="polc"/>
    <property type="match status" value="1"/>
</dbReference>
<keyword evidence="4" id="KW-0235">DNA replication</keyword>
<dbReference type="SMART" id="SM00481">
    <property type="entry name" value="POLIIIAc"/>
    <property type="match status" value="1"/>
</dbReference>
<dbReference type="EC" id="2.7.7.7" evidence="1"/>
<feature type="domain" description="Polymerase/histidinol phosphatase N-terminal" evidence="7">
    <location>
        <begin position="3"/>
        <end position="69"/>
    </location>
</feature>
<dbReference type="GeneID" id="66608964"/>
<dbReference type="Gene3D" id="3.20.20.140">
    <property type="entry name" value="Metal-dependent hydrolases"/>
    <property type="match status" value="1"/>
</dbReference>
<dbReference type="AlphaFoldDB" id="A0A0H3DNK7"/>
<evidence type="ECO:0000256" key="6">
    <source>
        <dbReference type="ARBA" id="ARBA00049244"/>
    </source>
</evidence>
<accession>A0A0H3DNK7</accession>
<keyword evidence="5" id="KW-0239">DNA-directed DNA polymerase</keyword>
<dbReference type="InterPro" id="IPR003141">
    <property type="entry name" value="Pol/His_phosphatase_N"/>
</dbReference>
<dbReference type="Pfam" id="PF07733">
    <property type="entry name" value="DNA_pol3_alpha"/>
    <property type="match status" value="1"/>
</dbReference>
<dbReference type="PANTHER" id="PTHR32294:SF0">
    <property type="entry name" value="DNA POLYMERASE III SUBUNIT ALPHA"/>
    <property type="match status" value="1"/>
</dbReference>
<gene>
    <name evidence="8" type="ordered locus">MPNE_0440</name>
</gene>
<evidence type="ECO:0000313" key="9">
    <source>
        <dbReference type="Proteomes" id="UP000007756"/>
    </source>
</evidence>
<evidence type="ECO:0000256" key="2">
    <source>
        <dbReference type="ARBA" id="ARBA00022679"/>
    </source>
</evidence>
<sequence length="872" mass="99241">MFVNLHTNSYYNFLNSTLSPQKLVDLAVQDQQVAVCLTDPNLFGATEFFLACQKAHIKPLIGLSVTVRHYEQNVNLLVIAQTNRGYQNLMCLALVKDQPDLQLEPFLDGNVVIICTQTELRLNTANPVYLAHGLSGRYPKIAVTQKPVKCQNTNKDLTLLLTLKQISQINSEHFQPLEWKLSRSLNEIQLDPPLLQQLRHQPFLSQKAAQQIFSEEELGNLQKLVEQSQWDLTKLKASSLQVSHNDAQMLSEQCQLALTEFLKLNPQLNKQLYEERLAKELEIINSLHFAGYFLVVSDLVQFAHNNDILIGPGRGSAVGSLVAFLLKITQIDPVANNLIFERFISRHRQGLPDIDIDIMETKRDLVIDYVMQKYGREQCAQIVTFQKFKTRSALRDVGKVFKHIEGAEDLLGKLPKDKSLLELDVNGVTDPVLQLSLKSFRLLWEVAREIINFPRQPSIHASGVVIVTEPLITTIPLMVGNNNNYVTQVSMDWLEWYNLNKFDLLGLINLTMIHEVVQAVKPKEVSVQQFLQQIPLDDEATFTNLTNQATLGVFQLESFGMKKVLKQIKPHNLHDLAIVLALYRPGPQDNINTFIANRNLGFDTSDIDPRILPILKETYGVLIFQEQVINIAKTVANYSLETADSFRRAISKKNLQVIQDNMRSFYEGALANNFSLKAATTIFNYIQRFAGYGFNLSHALGYALLSYWTAWLKTHYFEQFNLWWLNHEQGKKEKQKQLLNEFISSGYEICPPLINKAKSDFSVQDKKLYLGFKLINGIGDKQAHALEHVQEVLKQNPNLSLIATVNLCLSKTVGGLELKDITLLQQAGCFNCFNYTVDFNLAKSFWVQSNHELFPKIPLDQPPVINWKSFGF</sequence>
<proteinExistence type="predicted"/>
<evidence type="ECO:0000256" key="5">
    <source>
        <dbReference type="ARBA" id="ARBA00022932"/>
    </source>
</evidence>
<name>A0A0H3DNK7_MYCPB</name>
<dbReference type="Pfam" id="PF17657">
    <property type="entry name" value="DNA_pol3_finger"/>
    <property type="match status" value="1"/>
</dbReference>
<dbReference type="GO" id="GO:0008408">
    <property type="term" value="F:3'-5' exonuclease activity"/>
    <property type="evidence" value="ECO:0007669"/>
    <property type="project" value="InterPro"/>
</dbReference>
<protein>
    <recommendedName>
        <fullName evidence="1">DNA-directed DNA polymerase</fullName>
        <ecNumber evidence="1">2.7.7.7</ecNumber>
    </recommendedName>
</protein>
<dbReference type="GO" id="GO:0006260">
    <property type="term" value="P:DNA replication"/>
    <property type="evidence" value="ECO:0007669"/>
    <property type="project" value="UniProtKB-KW"/>
</dbReference>
<dbReference type="HOGENOM" id="CLU_001600_0_1_14"/>
<evidence type="ECO:0000256" key="1">
    <source>
        <dbReference type="ARBA" id="ARBA00012417"/>
    </source>
</evidence>
<dbReference type="PaxDb" id="722438-MPNE_0440"/>
<keyword evidence="3" id="KW-0548">Nucleotidyltransferase</keyword>
<dbReference type="Pfam" id="PF14579">
    <property type="entry name" value="HHH_6"/>
    <property type="match status" value="1"/>
</dbReference>
<dbReference type="EMBL" id="CP002077">
    <property type="protein sequence ID" value="ADK86787.1"/>
    <property type="molecule type" value="Genomic_DNA"/>
</dbReference>